<feature type="region of interest" description="Disordered" evidence="1">
    <location>
        <begin position="54"/>
        <end position="122"/>
    </location>
</feature>
<feature type="compositionally biased region" description="Basic and acidic residues" evidence="1">
    <location>
        <begin position="163"/>
        <end position="185"/>
    </location>
</feature>
<dbReference type="Pfam" id="PF23403">
    <property type="entry name" value="LTI65_LTI78_N"/>
    <property type="match status" value="1"/>
</dbReference>
<dbReference type="Pfam" id="PF23402">
    <property type="entry name" value="LTI65_LTI78_NYQTKV"/>
    <property type="match status" value="1"/>
</dbReference>
<feature type="compositionally biased region" description="Basic and acidic residues" evidence="1">
    <location>
        <begin position="92"/>
        <end position="106"/>
    </location>
</feature>
<evidence type="ECO:0000259" key="3">
    <source>
        <dbReference type="Pfam" id="PF23402"/>
    </source>
</evidence>
<feature type="region of interest" description="Disordered" evidence="1">
    <location>
        <begin position="330"/>
        <end position="363"/>
    </location>
</feature>
<feature type="region of interest" description="Disordered" evidence="1">
    <location>
        <begin position="484"/>
        <end position="527"/>
    </location>
</feature>
<name>A0A4D6N8E0_VIGUN</name>
<sequence>MDSRVVRSEVHENDENYPHIVPSEQVTHGEEEQHFDHEKKSVLNKVKVKAKKIKDTIKKHGHQVLDRGREYNNEDQHNLDDDDLDEDEDTDKDTQVPETPIHESEGVKIVTPTSEQLKNLGKPGIDFGDTTVMADESHYNSLPFSTTEIDQKIGSEPAEAFSVEEKAGLPKDNLERSIGLEEEHYSPGSRPDAYTPPNYQTKDTYPTEEALKEEVEIAQVEESFARMNVQEEPKSISELNLQPAIVDSEYPHLVNHDQSVTNLSDAMQTQDPSSHEQFTQETISPDINKNLENVTDSGQAFDTITTAVDEHSRNEANTYKVFSPRDVTASEVGAVEKDERKDNVVTNEEQPKNGDASNMSGSTAQYGRDIAHSLTQKLGPVYDKVAGVGSAVKSRVYGTETKNEVKEQDKGVSVKDYLAEKLRPGEEDKALSEVISETLYKRKEEPVKSEHDLDGGDEKMREESCVHDPGKGVVDKLKGVVGSWFGKSEGKGDEHLSKNTNSGAELEQVNPVVGESKSSPIGEPETR</sequence>
<feature type="region of interest" description="Disordered" evidence="1">
    <location>
        <begin position="155"/>
        <end position="212"/>
    </location>
</feature>
<feature type="region of interest" description="Disordered" evidence="1">
    <location>
        <begin position="442"/>
        <end position="472"/>
    </location>
</feature>
<reference evidence="5 6" key="1">
    <citation type="submission" date="2019-04" db="EMBL/GenBank/DDBJ databases">
        <title>An improved genome assembly and genetic linkage map for asparagus bean, Vigna unguiculata ssp. sesquipedialis.</title>
        <authorList>
            <person name="Xia Q."/>
            <person name="Zhang R."/>
            <person name="Dong Y."/>
        </authorList>
    </citation>
    <scope>NUCLEOTIDE SEQUENCE [LARGE SCALE GENOMIC DNA]</scope>
    <source>
        <tissue evidence="5">Leaf</tissue>
    </source>
</reference>
<organism evidence="5 6">
    <name type="scientific">Vigna unguiculata</name>
    <name type="common">Cowpea</name>
    <dbReference type="NCBI Taxonomy" id="3917"/>
    <lineage>
        <taxon>Eukaryota</taxon>
        <taxon>Viridiplantae</taxon>
        <taxon>Streptophyta</taxon>
        <taxon>Embryophyta</taxon>
        <taxon>Tracheophyta</taxon>
        <taxon>Spermatophyta</taxon>
        <taxon>Magnoliopsida</taxon>
        <taxon>eudicotyledons</taxon>
        <taxon>Gunneridae</taxon>
        <taxon>Pentapetalae</taxon>
        <taxon>rosids</taxon>
        <taxon>fabids</taxon>
        <taxon>Fabales</taxon>
        <taxon>Fabaceae</taxon>
        <taxon>Papilionoideae</taxon>
        <taxon>50 kb inversion clade</taxon>
        <taxon>NPAAA clade</taxon>
        <taxon>indigoferoid/millettioid clade</taxon>
        <taxon>Phaseoleae</taxon>
        <taxon>Vigna</taxon>
    </lineage>
</organism>
<feature type="compositionally biased region" description="Acidic residues" evidence="1">
    <location>
        <begin position="80"/>
        <end position="91"/>
    </location>
</feature>
<evidence type="ECO:0000256" key="1">
    <source>
        <dbReference type="SAM" id="MobiDB-lite"/>
    </source>
</evidence>
<dbReference type="InterPro" id="IPR057059">
    <property type="entry name" value="LTI65/LTI78_PGEED"/>
</dbReference>
<accession>A0A4D6N8E0</accession>
<dbReference type="PANTHER" id="PTHR33836">
    <property type="entry name" value="LOW-TEMPERATURE-INDUCED 65 KDA PROTEIN-RELATED"/>
    <property type="match status" value="1"/>
</dbReference>
<evidence type="ECO:0000259" key="2">
    <source>
        <dbReference type="Pfam" id="PF23399"/>
    </source>
</evidence>
<keyword evidence="6" id="KW-1185">Reference proteome</keyword>
<dbReference type="InterPro" id="IPR037491">
    <property type="entry name" value="LTI78/LTI65"/>
</dbReference>
<feature type="compositionally biased region" description="Basic and acidic residues" evidence="1">
    <location>
        <begin position="1"/>
        <end position="17"/>
    </location>
</feature>
<feature type="domain" description="LTI65/LTI78 N-terminal" evidence="4">
    <location>
        <begin position="36"/>
        <end position="107"/>
    </location>
</feature>
<dbReference type="InterPro" id="IPR056605">
    <property type="entry name" value="LTI65_LTI78_N"/>
</dbReference>
<proteinExistence type="predicted"/>
<evidence type="ECO:0008006" key="7">
    <source>
        <dbReference type="Google" id="ProtNLM"/>
    </source>
</evidence>
<feature type="domain" description="LTI65/LTI78 PGEED repeat" evidence="2">
    <location>
        <begin position="409"/>
        <end position="439"/>
    </location>
</feature>
<feature type="compositionally biased region" description="Basic and acidic residues" evidence="1">
    <location>
        <begin position="27"/>
        <end position="40"/>
    </location>
</feature>
<gene>
    <name evidence="5" type="ORF">DEO72_LG9g3234</name>
</gene>
<dbReference type="AlphaFoldDB" id="A0A4D6N8E0"/>
<feature type="region of interest" description="Disordered" evidence="1">
    <location>
        <begin position="265"/>
        <end position="293"/>
    </location>
</feature>
<feature type="compositionally biased region" description="Basic and acidic residues" evidence="1">
    <location>
        <begin position="488"/>
        <end position="497"/>
    </location>
</feature>
<evidence type="ECO:0000313" key="5">
    <source>
        <dbReference type="EMBL" id="QCE08207.1"/>
    </source>
</evidence>
<dbReference type="InterPro" id="IPR057058">
    <property type="entry name" value="LTI65_LTI78_NYQTKV"/>
</dbReference>
<feature type="compositionally biased region" description="Basic and acidic residues" evidence="1">
    <location>
        <begin position="334"/>
        <end position="343"/>
    </location>
</feature>
<dbReference type="GO" id="GO:0009737">
    <property type="term" value="P:response to abscisic acid"/>
    <property type="evidence" value="ECO:0007669"/>
    <property type="project" value="InterPro"/>
</dbReference>
<evidence type="ECO:0000259" key="4">
    <source>
        <dbReference type="Pfam" id="PF23403"/>
    </source>
</evidence>
<dbReference type="EMBL" id="CP039353">
    <property type="protein sequence ID" value="QCE08207.1"/>
    <property type="molecule type" value="Genomic_DNA"/>
</dbReference>
<dbReference type="Proteomes" id="UP000501690">
    <property type="component" value="Linkage Group LG9"/>
</dbReference>
<feature type="compositionally biased region" description="Basic and acidic residues" evidence="1">
    <location>
        <begin position="54"/>
        <end position="79"/>
    </location>
</feature>
<dbReference type="PANTHER" id="PTHR33836:SF8">
    <property type="entry name" value="LOW-TEMPERATURE-INDUCED 65 KDA PROTEIN"/>
    <property type="match status" value="1"/>
</dbReference>
<feature type="region of interest" description="Disordered" evidence="1">
    <location>
        <begin position="1"/>
        <end position="40"/>
    </location>
</feature>
<feature type="domain" description="LTI65/LTI78 NYQTKV repeat" evidence="3">
    <location>
        <begin position="171"/>
        <end position="232"/>
    </location>
</feature>
<dbReference type="GO" id="GO:0006950">
    <property type="term" value="P:response to stress"/>
    <property type="evidence" value="ECO:0007669"/>
    <property type="project" value="TreeGrafter"/>
</dbReference>
<dbReference type="Pfam" id="PF23399">
    <property type="entry name" value="LTI65_PGEED"/>
    <property type="match status" value="1"/>
</dbReference>
<protein>
    <recommendedName>
        <fullName evidence="7">Low-temperature-induced 65 kDa protein</fullName>
    </recommendedName>
</protein>
<evidence type="ECO:0000313" key="6">
    <source>
        <dbReference type="Proteomes" id="UP000501690"/>
    </source>
</evidence>